<dbReference type="Proteomes" id="UP000821845">
    <property type="component" value="Chromosome 1"/>
</dbReference>
<sequence>MGTLNYMAPESVMCINKHGKNYLKIGLKSDVWSLGCILYHLIYGKTPFHHISAVPAKVLALADQKQVIDFPDVSDPHLLDVLMKCLSREPQDRPSIKELLEHPYLMEGLSRFAHQKAGSLTISVFRKTGSNGTKTDQRCSARLPASDIFDHCFVLSASVAMASNHHNAVNIGCRRHH</sequence>
<evidence type="ECO:0000313" key="2">
    <source>
        <dbReference type="Proteomes" id="UP000821845"/>
    </source>
</evidence>
<reference evidence="1" key="1">
    <citation type="submission" date="2020-05" db="EMBL/GenBank/DDBJ databases">
        <title>Large-scale comparative analyses of tick genomes elucidate their genetic diversity and vector capacities.</title>
        <authorList>
            <person name="Jia N."/>
            <person name="Wang J."/>
            <person name="Shi W."/>
            <person name="Du L."/>
            <person name="Sun Y."/>
            <person name="Zhan W."/>
            <person name="Jiang J."/>
            <person name="Wang Q."/>
            <person name="Zhang B."/>
            <person name="Ji P."/>
            <person name="Sakyi L.B."/>
            <person name="Cui X."/>
            <person name="Yuan T."/>
            <person name="Jiang B."/>
            <person name="Yang W."/>
            <person name="Lam T.T.-Y."/>
            <person name="Chang Q."/>
            <person name="Ding S."/>
            <person name="Wang X."/>
            <person name="Zhu J."/>
            <person name="Ruan X."/>
            <person name="Zhao L."/>
            <person name="Wei J."/>
            <person name="Que T."/>
            <person name="Du C."/>
            <person name="Cheng J."/>
            <person name="Dai P."/>
            <person name="Han X."/>
            <person name="Huang E."/>
            <person name="Gao Y."/>
            <person name="Liu J."/>
            <person name="Shao H."/>
            <person name="Ye R."/>
            <person name="Li L."/>
            <person name="Wei W."/>
            <person name="Wang X."/>
            <person name="Wang C."/>
            <person name="Yang T."/>
            <person name="Huo Q."/>
            <person name="Li W."/>
            <person name="Guo W."/>
            <person name="Chen H."/>
            <person name="Zhou L."/>
            <person name="Ni X."/>
            <person name="Tian J."/>
            <person name="Zhou Y."/>
            <person name="Sheng Y."/>
            <person name="Liu T."/>
            <person name="Pan Y."/>
            <person name="Xia L."/>
            <person name="Li J."/>
            <person name="Zhao F."/>
            <person name="Cao W."/>
        </authorList>
    </citation>
    <scope>NUCLEOTIDE SEQUENCE</scope>
    <source>
        <strain evidence="1">Hyas-2018</strain>
    </source>
</reference>
<evidence type="ECO:0000313" key="1">
    <source>
        <dbReference type="EMBL" id="KAH6944080.1"/>
    </source>
</evidence>
<protein>
    <submittedName>
        <fullName evidence="1">Uncharacterized protein</fullName>
    </submittedName>
</protein>
<keyword evidence="2" id="KW-1185">Reference proteome</keyword>
<accession>A0ACB7TAW4</accession>
<name>A0ACB7TAW4_HYAAI</name>
<organism evidence="1 2">
    <name type="scientific">Hyalomma asiaticum</name>
    <name type="common">Tick</name>
    <dbReference type="NCBI Taxonomy" id="266040"/>
    <lineage>
        <taxon>Eukaryota</taxon>
        <taxon>Metazoa</taxon>
        <taxon>Ecdysozoa</taxon>
        <taxon>Arthropoda</taxon>
        <taxon>Chelicerata</taxon>
        <taxon>Arachnida</taxon>
        <taxon>Acari</taxon>
        <taxon>Parasitiformes</taxon>
        <taxon>Ixodida</taxon>
        <taxon>Ixodoidea</taxon>
        <taxon>Ixodidae</taxon>
        <taxon>Hyalomminae</taxon>
        <taxon>Hyalomma</taxon>
    </lineage>
</organism>
<gene>
    <name evidence="1" type="ORF">HPB50_001806</name>
</gene>
<dbReference type="EMBL" id="CM023481">
    <property type="protein sequence ID" value="KAH6944080.1"/>
    <property type="molecule type" value="Genomic_DNA"/>
</dbReference>
<proteinExistence type="predicted"/>
<comment type="caution">
    <text evidence="1">The sequence shown here is derived from an EMBL/GenBank/DDBJ whole genome shotgun (WGS) entry which is preliminary data.</text>
</comment>